<feature type="domain" description="DUF1214" evidence="1">
    <location>
        <begin position="380"/>
        <end position="486"/>
    </location>
</feature>
<evidence type="ECO:0000259" key="2">
    <source>
        <dbReference type="Pfam" id="PF06863"/>
    </source>
</evidence>
<dbReference type="RefSeq" id="WP_158281460.1">
    <property type="nucleotide sequence ID" value="NZ_QGDO01000003.1"/>
</dbReference>
<dbReference type="PANTHER" id="PTHR36509">
    <property type="entry name" value="BLL3101 PROTEIN"/>
    <property type="match status" value="1"/>
</dbReference>
<dbReference type="InterPro" id="IPR010679">
    <property type="entry name" value="DUF1254"/>
</dbReference>
<dbReference type="InterPro" id="IPR037049">
    <property type="entry name" value="DUF1214_C_sf"/>
</dbReference>
<dbReference type="Gene3D" id="1.10.3360.10">
    <property type="entry name" value="VPA0735-like domain"/>
    <property type="match status" value="1"/>
</dbReference>
<evidence type="ECO:0000313" key="4">
    <source>
        <dbReference type="Proteomes" id="UP000245535"/>
    </source>
</evidence>
<proteinExistence type="predicted"/>
<dbReference type="SUPFAM" id="SSF160935">
    <property type="entry name" value="VPA0735-like"/>
    <property type="match status" value="1"/>
</dbReference>
<dbReference type="OrthoDB" id="272779at2"/>
<comment type="caution">
    <text evidence="3">The sequence shown here is derived from an EMBL/GenBank/DDBJ whole genome shotgun (WGS) entry which is preliminary data.</text>
</comment>
<sequence length="502" mass="57076">MIKLGDYQILSVSNKNIIKVFKVLIYSILILSFLNCEEKALETNLEEEDKELDYSQSGYPTKRTIAKMYSEMAFHGATQAFLWGVAILVNDAWRQANLSVAGPLDFVSYNTLEEKYNIITSNLNTPYMVAFPNLKETGPLIIEVPAGPTAGILNDIESRHIADLGLVGKDKGFGGKYLVLHESWDEPNNHGADFVLRSKTNLFWVGTRILSTDSLKMKELEEAHKLYPLGEESNTKVISIGEQNYKGWHPEGMAFWKALNEIIQIEDFPEEDRYMLQFLQRVGIEKGTYFNPTIQQKQILAKAARHGKAMAESLSNGRRFFIQPFYGDKSKWTVPLKGLSNSDHINKNGMKELDGLVSYCWEAFSMSDGMMKELVGVGSKYLSAYEDAEGNWLDGSNTYQLTIPPNVPAEQFWSFIVYAQETRSFIDNKDRNPGVSSRDELVKNDDGSITITIGPEKPKEVSESNFIYSNQNEGWFAYFRCYAPTQAFFDKTWRLPDIDRKK</sequence>
<accession>A0A315Z9D5</accession>
<dbReference type="InterPro" id="IPR037050">
    <property type="entry name" value="DUF1254_sf"/>
</dbReference>
<organism evidence="3 4">
    <name type="scientific">Sediminitomix flava</name>
    <dbReference type="NCBI Taxonomy" id="379075"/>
    <lineage>
        <taxon>Bacteria</taxon>
        <taxon>Pseudomonadati</taxon>
        <taxon>Bacteroidota</taxon>
        <taxon>Cytophagia</taxon>
        <taxon>Cytophagales</taxon>
        <taxon>Flammeovirgaceae</taxon>
        <taxon>Sediminitomix</taxon>
    </lineage>
</organism>
<dbReference type="Pfam" id="PF06863">
    <property type="entry name" value="DUF1254"/>
    <property type="match status" value="1"/>
</dbReference>
<evidence type="ECO:0008006" key="5">
    <source>
        <dbReference type="Google" id="ProtNLM"/>
    </source>
</evidence>
<dbReference type="AlphaFoldDB" id="A0A315Z9D5"/>
<dbReference type="PANTHER" id="PTHR36509:SF3">
    <property type="entry name" value="SIGNAL PEPTIDE PROTEIN"/>
    <property type="match status" value="1"/>
</dbReference>
<feature type="domain" description="DUF1254" evidence="2">
    <location>
        <begin position="115"/>
        <end position="224"/>
    </location>
</feature>
<evidence type="ECO:0000313" key="3">
    <source>
        <dbReference type="EMBL" id="PWJ41809.1"/>
    </source>
</evidence>
<dbReference type="Gene3D" id="2.60.40.1610">
    <property type="entry name" value="Domain of unknown function DUF1254"/>
    <property type="match status" value="1"/>
</dbReference>
<gene>
    <name evidence="3" type="ORF">BC781_10359</name>
</gene>
<dbReference type="EMBL" id="QGDO01000003">
    <property type="protein sequence ID" value="PWJ41809.1"/>
    <property type="molecule type" value="Genomic_DNA"/>
</dbReference>
<dbReference type="Proteomes" id="UP000245535">
    <property type="component" value="Unassembled WGS sequence"/>
</dbReference>
<dbReference type="Pfam" id="PF06742">
    <property type="entry name" value="DUF1214"/>
    <property type="match status" value="1"/>
</dbReference>
<name>A0A315Z9D5_SEDFL</name>
<dbReference type="Gene3D" id="2.60.120.600">
    <property type="entry name" value="Domain of unknown function DUF1214, C-terminal domain"/>
    <property type="match status" value="1"/>
</dbReference>
<reference evidence="3 4" key="1">
    <citation type="submission" date="2018-03" db="EMBL/GenBank/DDBJ databases">
        <title>Genomic Encyclopedia of Archaeal and Bacterial Type Strains, Phase II (KMG-II): from individual species to whole genera.</title>
        <authorList>
            <person name="Goeker M."/>
        </authorList>
    </citation>
    <scope>NUCLEOTIDE SEQUENCE [LARGE SCALE GENOMIC DNA]</scope>
    <source>
        <strain evidence="3 4">DSM 28229</strain>
    </source>
</reference>
<evidence type="ECO:0000259" key="1">
    <source>
        <dbReference type="Pfam" id="PF06742"/>
    </source>
</evidence>
<protein>
    <recommendedName>
        <fullName evidence="5">DUF1254 domain-containing protein</fullName>
    </recommendedName>
</protein>
<dbReference type="InterPro" id="IPR010621">
    <property type="entry name" value="DUF1214"/>
</dbReference>
<keyword evidence="4" id="KW-1185">Reference proteome</keyword>